<comment type="similarity">
    <text evidence="5">Belongs to the YicC/YloC family.</text>
</comment>
<comment type="caution">
    <text evidence="8">The sequence shown here is derived from an EMBL/GenBank/DDBJ whole genome shotgun (WGS) entry which is preliminary data.</text>
</comment>
<name>A0A084IR92_SALHC</name>
<dbReference type="GO" id="GO:0004521">
    <property type="term" value="F:RNA endonuclease activity"/>
    <property type="evidence" value="ECO:0007669"/>
    <property type="project" value="InterPro"/>
</dbReference>
<dbReference type="InterPro" id="IPR005229">
    <property type="entry name" value="YicC/YloC-like"/>
</dbReference>
<dbReference type="Proteomes" id="UP000028302">
    <property type="component" value="Unassembled WGS sequence"/>
</dbReference>
<evidence type="ECO:0000256" key="4">
    <source>
        <dbReference type="ARBA" id="ARBA00022801"/>
    </source>
</evidence>
<accession>A0A084IR92</accession>
<dbReference type="InterPro" id="IPR013527">
    <property type="entry name" value="YicC-like_N"/>
</dbReference>
<dbReference type="GO" id="GO:0016787">
    <property type="term" value="F:hydrolase activity"/>
    <property type="evidence" value="ECO:0007669"/>
    <property type="project" value="UniProtKB-KW"/>
</dbReference>
<feature type="domain" description="Endoribonuclease YicC-like C-terminal" evidence="7">
    <location>
        <begin position="170"/>
        <end position="287"/>
    </location>
</feature>
<dbReference type="STRING" id="1304275.C41B8_00715"/>
<organism evidence="8 9">
    <name type="scientific">Salinisphaera hydrothermalis (strain C41B8)</name>
    <dbReference type="NCBI Taxonomy" id="1304275"/>
    <lineage>
        <taxon>Bacteria</taxon>
        <taxon>Pseudomonadati</taxon>
        <taxon>Pseudomonadota</taxon>
        <taxon>Gammaproteobacteria</taxon>
        <taxon>Salinisphaerales</taxon>
        <taxon>Salinisphaeraceae</taxon>
        <taxon>Salinisphaera</taxon>
    </lineage>
</organism>
<evidence type="ECO:0000256" key="2">
    <source>
        <dbReference type="ARBA" id="ARBA00022722"/>
    </source>
</evidence>
<dbReference type="PATRIC" id="fig|1304275.5.peg.142"/>
<keyword evidence="2" id="KW-0540">Nuclease</keyword>
<dbReference type="NCBIfam" id="TIGR00255">
    <property type="entry name" value="YicC/YloC family endoribonuclease"/>
    <property type="match status" value="1"/>
</dbReference>
<dbReference type="AlphaFoldDB" id="A0A084IR92"/>
<dbReference type="RefSeq" id="WP_037332778.1">
    <property type="nucleotide sequence ID" value="NZ_APNK01000001.1"/>
</dbReference>
<evidence type="ECO:0008006" key="10">
    <source>
        <dbReference type="Google" id="ProtNLM"/>
    </source>
</evidence>
<evidence type="ECO:0000256" key="5">
    <source>
        <dbReference type="ARBA" id="ARBA00035648"/>
    </source>
</evidence>
<dbReference type="PANTHER" id="PTHR30636">
    <property type="entry name" value="UPF0701 PROTEIN YICC"/>
    <property type="match status" value="1"/>
</dbReference>
<dbReference type="PANTHER" id="PTHR30636:SF3">
    <property type="entry name" value="UPF0701 PROTEIN YICC"/>
    <property type="match status" value="1"/>
</dbReference>
<proteinExistence type="inferred from homology"/>
<keyword evidence="9" id="KW-1185">Reference proteome</keyword>
<comment type="cofactor">
    <cofactor evidence="1">
        <name>a divalent metal cation</name>
        <dbReference type="ChEBI" id="CHEBI:60240"/>
    </cofactor>
</comment>
<dbReference type="Pfam" id="PF03755">
    <property type="entry name" value="YicC-like_N"/>
    <property type="match status" value="1"/>
</dbReference>
<keyword evidence="4" id="KW-0378">Hydrolase</keyword>
<evidence type="ECO:0000256" key="1">
    <source>
        <dbReference type="ARBA" id="ARBA00001968"/>
    </source>
</evidence>
<dbReference type="InterPro" id="IPR013551">
    <property type="entry name" value="YicC-like_C"/>
</dbReference>
<gene>
    <name evidence="8" type="ORF">C41B8_00715</name>
</gene>
<evidence type="ECO:0000313" key="8">
    <source>
        <dbReference type="EMBL" id="KEZ79226.1"/>
    </source>
</evidence>
<dbReference type="eggNOG" id="COG1561">
    <property type="taxonomic scope" value="Bacteria"/>
</dbReference>
<protein>
    <recommendedName>
        <fullName evidence="10">YicC family protein</fullName>
    </recommendedName>
</protein>
<evidence type="ECO:0000259" key="7">
    <source>
        <dbReference type="Pfam" id="PF08340"/>
    </source>
</evidence>
<evidence type="ECO:0000313" key="9">
    <source>
        <dbReference type="Proteomes" id="UP000028302"/>
    </source>
</evidence>
<dbReference type="EMBL" id="APNK01000001">
    <property type="protein sequence ID" value="KEZ79226.1"/>
    <property type="molecule type" value="Genomic_DNA"/>
</dbReference>
<dbReference type="Pfam" id="PF08340">
    <property type="entry name" value="YicC-like_C"/>
    <property type="match status" value="1"/>
</dbReference>
<feature type="domain" description="Endoribonuclease YicC-like N-terminal" evidence="6">
    <location>
        <begin position="3"/>
        <end position="153"/>
    </location>
</feature>
<evidence type="ECO:0000256" key="3">
    <source>
        <dbReference type="ARBA" id="ARBA00022759"/>
    </source>
</evidence>
<keyword evidence="3" id="KW-0255">Endonuclease</keyword>
<evidence type="ECO:0000259" key="6">
    <source>
        <dbReference type="Pfam" id="PF03755"/>
    </source>
</evidence>
<reference evidence="8 9" key="1">
    <citation type="submission" date="2013-03" db="EMBL/GenBank/DDBJ databases">
        <title>Salinisphaera hydrothermalis C41B8 Genome Sequencing.</title>
        <authorList>
            <person name="Li C."/>
            <person name="Lai Q."/>
            <person name="Shao Z."/>
        </authorList>
    </citation>
    <scope>NUCLEOTIDE SEQUENCE [LARGE SCALE GENOMIC DNA]</scope>
    <source>
        <strain evidence="8 9">C41B8</strain>
    </source>
</reference>
<sequence>MTRSMTGFARREAQGEWGELVWELRSVNHRYLDVSPRLPETLRALEPTIREKVAKYVGRGKVEVTGRLATTRSDRSIEVDTQRLAALSAAVDTVRTNVIDCRAPDALRLLTFPGVQKDIEPDTETLQAAALESLDAALADLCDMRASEGARLAEMLTTRAEAIREHAAAVRQRVPEVRAEQAEKLRARLAEMDVEADPARVETELVMAAQRMDVAEELDRLDAHIEALKQALSRSEPVGRRLDFLMQEFNREANTLGSKSSDAEVTGHAVEMKVLIEQMREQVQNIE</sequence>